<feature type="domain" description="Peptidase M50" evidence="14">
    <location>
        <begin position="19"/>
        <end position="117"/>
    </location>
</feature>
<keyword evidence="12 13" id="KW-0472">Membrane</keyword>
<evidence type="ECO:0000259" key="14">
    <source>
        <dbReference type="Pfam" id="PF02163"/>
    </source>
</evidence>
<keyword evidence="6 13" id="KW-0812">Transmembrane</keyword>
<evidence type="ECO:0000256" key="1">
    <source>
        <dbReference type="ARBA" id="ARBA00001947"/>
    </source>
</evidence>
<comment type="subcellular location">
    <subcellularLocation>
        <location evidence="2">Cell membrane</location>
        <topology evidence="2">Multi-pass membrane protein</topology>
    </subcellularLocation>
</comment>
<evidence type="ECO:0000256" key="13">
    <source>
        <dbReference type="SAM" id="Phobius"/>
    </source>
</evidence>
<evidence type="ECO:0000256" key="6">
    <source>
        <dbReference type="ARBA" id="ARBA00022692"/>
    </source>
</evidence>
<keyword evidence="8" id="KW-0378">Hydrolase</keyword>
<dbReference type="OrthoDB" id="9800627at2"/>
<dbReference type="PANTHER" id="PTHR35864">
    <property type="entry name" value="ZINC METALLOPROTEASE MJ0611-RELATED"/>
    <property type="match status" value="1"/>
</dbReference>
<keyword evidence="5" id="KW-0645">Protease</keyword>
<dbReference type="InterPro" id="IPR008915">
    <property type="entry name" value="Peptidase_M50"/>
</dbReference>
<accession>C0GDZ2</accession>
<dbReference type="EMBL" id="ACJM01000003">
    <property type="protein sequence ID" value="EEG78286.1"/>
    <property type="molecule type" value="Genomic_DNA"/>
</dbReference>
<dbReference type="GO" id="GO:0006508">
    <property type="term" value="P:proteolysis"/>
    <property type="evidence" value="ECO:0007669"/>
    <property type="project" value="UniProtKB-KW"/>
</dbReference>
<feature type="transmembrane region" description="Helical" evidence="13">
    <location>
        <begin position="56"/>
        <end position="72"/>
    </location>
</feature>
<keyword evidence="11" id="KW-0482">Metalloprotease</keyword>
<organism evidence="15 16">
    <name type="scientific">Dethiobacter alkaliphilus AHT 1</name>
    <dbReference type="NCBI Taxonomy" id="555088"/>
    <lineage>
        <taxon>Bacteria</taxon>
        <taxon>Bacillati</taxon>
        <taxon>Bacillota</taxon>
        <taxon>Dethiobacteria</taxon>
        <taxon>Dethiobacterales</taxon>
        <taxon>Dethiobacteraceae</taxon>
        <taxon>Dethiobacter</taxon>
    </lineage>
</organism>
<feature type="domain" description="Peptidase M50" evidence="14">
    <location>
        <begin position="127"/>
        <end position="163"/>
    </location>
</feature>
<dbReference type="STRING" id="555088.DealDRAFT_0701"/>
<dbReference type="AlphaFoldDB" id="C0GDZ2"/>
<dbReference type="Pfam" id="PF02163">
    <property type="entry name" value="Peptidase_M50"/>
    <property type="match status" value="2"/>
</dbReference>
<evidence type="ECO:0000256" key="7">
    <source>
        <dbReference type="ARBA" id="ARBA00022723"/>
    </source>
</evidence>
<dbReference type="InterPro" id="IPR052348">
    <property type="entry name" value="Metallopeptidase_M50B"/>
</dbReference>
<dbReference type="Proteomes" id="UP000006443">
    <property type="component" value="Unassembled WGS sequence"/>
</dbReference>
<evidence type="ECO:0000256" key="10">
    <source>
        <dbReference type="ARBA" id="ARBA00022989"/>
    </source>
</evidence>
<name>C0GDZ2_DETAL</name>
<reference evidence="15 16" key="1">
    <citation type="submission" date="2009-02" db="EMBL/GenBank/DDBJ databases">
        <title>Sequencing of the draft genome and assembly of Dethiobacter alkaliphilus AHT 1.</title>
        <authorList>
            <consortium name="US DOE Joint Genome Institute (JGI-PGF)"/>
            <person name="Lucas S."/>
            <person name="Copeland A."/>
            <person name="Lapidus A."/>
            <person name="Glavina del Rio T."/>
            <person name="Dalin E."/>
            <person name="Tice H."/>
            <person name="Bruce D."/>
            <person name="Goodwin L."/>
            <person name="Pitluck S."/>
            <person name="Larimer F."/>
            <person name="Land M.L."/>
            <person name="Hauser L."/>
            <person name="Muyzer G."/>
        </authorList>
    </citation>
    <scope>NUCLEOTIDE SEQUENCE [LARGE SCALE GENOMIC DNA]</scope>
    <source>
        <strain evidence="15 16">AHT 1</strain>
    </source>
</reference>
<gene>
    <name evidence="15" type="ORF">DealDRAFT_0701</name>
</gene>
<dbReference type="eggNOG" id="COG1994">
    <property type="taxonomic scope" value="Bacteria"/>
</dbReference>
<evidence type="ECO:0000256" key="9">
    <source>
        <dbReference type="ARBA" id="ARBA00022833"/>
    </source>
</evidence>
<feature type="transmembrane region" description="Helical" evidence="13">
    <location>
        <begin position="92"/>
        <end position="119"/>
    </location>
</feature>
<evidence type="ECO:0000313" key="16">
    <source>
        <dbReference type="Proteomes" id="UP000006443"/>
    </source>
</evidence>
<evidence type="ECO:0000256" key="11">
    <source>
        <dbReference type="ARBA" id="ARBA00023049"/>
    </source>
</evidence>
<dbReference type="GO" id="GO:0008237">
    <property type="term" value="F:metallopeptidase activity"/>
    <property type="evidence" value="ECO:0007669"/>
    <property type="project" value="UniProtKB-KW"/>
</dbReference>
<comment type="similarity">
    <text evidence="3">Belongs to the peptidase M50B family.</text>
</comment>
<feature type="transmembrane region" description="Helical" evidence="13">
    <location>
        <begin position="131"/>
        <end position="149"/>
    </location>
</feature>
<dbReference type="RefSeq" id="WP_008514917.1">
    <property type="nucleotide sequence ID" value="NZ_ACJM01000003.1"/>
</dbReference>
<evidence type="ECO:0000256" key="12">
    <source>
        <dbReference type="ARBA" id="ARBA00023136"/>
    </source>
</evidence>
<evidence type="ECO:0000256" key="4">
    <source>
        <dbReference type="ARBA" id="ARBA00022475"/>
    </source>
</evidence>
<comment type="caution">
    <text evidence="15">The sequence shown here is derived from an EMBL/GenBank/DDBJ whole genome shotgun (WGS) entry which is preliminary data.</text>
</comment>
<dbReference type="CDD" id="cd06158">
    <property type="entry name" value="S2P-M50_like_1"/>
    <property type="match status" value="1"/>
</dbReference>
<evidence type="ECO:0000256" key="5">
    <source>
        <dbReference type="ARBA" id="ARBA00022670"/>
    </source>
</evidence>
<protein>
    <submittedName>
        <fullName evidence="15">Peptidase M50</fullName>
    </submittedName>
</protein>
<dbReference type="PANTHER" id="PTHR35864:SF1">
    <property type="entry name" value="ZINC METALLOPROTEASE YWHC-RELATED"/>
    <property type="match status" value="1"/>
</dbReference>
<sequence length="213" mass="23355">MPNLLGQFATNDLLLRIPAILIAIVLHELAHGYVAYRLGDDTAKLHGRLTLNPIKHIDPLGLLALVLFRFGWAKPVPVNPMNFRGDRRRGMFLVGLAGPVTNFILALLSALLIVTLPFQLGGLGLALMQQVLFYNVILGVFNLLPLPPLDGSKVFSYFLPAQTAYQFSRLEQYGPLVLILLIFTGTLWRILGPLINGAYAVIITIVSLLTGGF</sequence>
<evidence type="ECO:0000256" key="3">
    <source>
        <dbReference type="ARBA" id="ARBA00007931"/>
    </source>
</evidence>
<keyword evidence="7" id="KW-0479">Metal-binding</keyword>
<feature type="transmembrane region" description="Helical" evidence="13">
    <location>
        <begin position="13"/>
        <end position="36"/>
    </location>
</feature>
<evidence type="ECO:0000313" key="15">
    <source>
        <dbReference type="EMBL" id="EEG78286.1"/>
    </source>
</evidence>
<dbReference type="GO" id="GO:0046872">
    <property type="term" value="F:metal ion binding"/>
    <property type="evidence" value="ECO:0007669"/>
    <property type="project" value="UniProtKB-KW"/>
</dbReference>
<evidence type="ECO:0000256" key="2">
    <source>
        <dbReference type="ARBA" id="ARBA00004651"/>
    </source>
</evidence>
<dbReference type="InterPro" id="IPR044537">
    <property type="entry name" value="Rip2-like"/>
</dbReference>
<comment type="cofactor">
    <cofactor evidence="1">
        <name>Zn(2+)</name>
        <dbReference type="ChEBI" id="CHEBI:29105"/>
    </cofactor>
</comment>
<evidence type="ECO:0000256" key="8">
    <source>
        <dbReference type="ARBA" id="ARBA00022801"/>
    </source>
</evidence>
<keyword evidence="9" id="KW-0862">Zinc</keyword>
<keyword evidence="10 13" id="KW-1133">Transmembrane helix</keyword>
<feature type="transmembrane region" description="Helical" evidence="13">
    <location>
        <begin position="194"/>
        <end position="212"/>
    </location>
</feature>
<proteinExistence type="inferred from homology"/>
<dbReference type="GO" id="GO:0005886">
    <property type="term" value="C:plasma membrane"/>
    <property type="evidence" value="ECO:0007669"/>
    <property type="project" value="UniProtKB-SubCell"/>
</dbReference>
<keyword evidence="16" id="KW-1185">Reference proteome</keyword>
<keyword evidence="4" id="KW-1003">Cell membrane</keyword>